<dbReference type="GO" id="GO:0008270">
    <property type="term" value="F:zinc ion binding"/>
    <property type="evidence" value="ECO:0007669"/>
    <property type="project" value="InterPro"/>
</dbReference>
<dbReference type="Pfam" id="PF02127">
    <property type="entry name" value="Peptidase_M18"/>
    <property type="match status" value="1"/>
</dbReference>
<accession>A0A212JY30</accession>
<name>A0A212JY30_9FIRM</name>
<keyword evidence="7" id="KW-0378">Hydrolase</keyword>
<evidence type="ECO:0000256" key="2">
    <source>
        <dbReference type="ARBA" id="ARBA00008290"/>
    </source>
</evidence>
<reference evidence="13" key="1">
    <citation type="submission" date="2016-04" db="EMBL/GenBank/DDBJ databases">
        <authorList>
            <person name="Evans L.H."/>
            <person name="Alamgir A."/>
            <person name="Owens N."/>
            <person name="Weber N.D."/>
            <person name="Virtaneva K."/>
            <person name="Barbian K."/>
            <person name="Babar A."/>
            <person name="Rosenke K."/>
        </authorList>
    </citation>
    <scope>NUCLEOTIDE SEQUENCE</scope>
    <source>
        <strain evidence="13">86</strain>
    </source>
</reference>
<keyword evidence="3" id="KW-0031">Aminopeptidase</keyword>
<dbReference type="PANTHER" id="PTHR28570">
    <property type="entry name" value="ASPARTYL AMINOPEPTIDASE"/>
    <property type="match status" value="1"/>
</dbReference>
<evidence type="ECO:0000256" key="4">
    <source>
        <dbReference type="ARBA" id="ARBA00022670"/>
    </source>
</evidence>
<evidence type="ECO:0000256" key="8">
    <source>
        <dbReference type="ARBA" id="ARBA00022833"/>
    </source>
</evidence>
<dbReference type="Pfam" id="PF01121">
    <property type="entry name" value="CoaE"/>
    <property type="match status" value="1"/>
</dbReference>
<comment type="pathway">
    <text evidence="11">Cofactor biosynthesis; coenzyme A biosynthesis; CoA from (R)-pantothenate: step 5/5.</text>
</comment>
<dbReference type="InterPro" id="IPR001948">
    <property type="entry name" value="Peptidase_M18"/>
</dbReference>
<dbReference type="EC" id="2.7.1.24" evidence="11 12"/>
<dbReference type="CDD" id="cd02022">
    <property type="entry name" value="DPCK"/>
    <property type="match status" value="1"/>
</dbReference>
<dbReference type="InterPro" id="IPR027417">
    <property type="entry name" value="P-loop_NTPase"/>
</dbReference>
<feature type="binding site" evidence="11">
    <location>
        <begin position="11"/>
        <end position="16"/>
    </location>
    <ligand>
        <name>ATP</name>
        <dbReference type="ChEBI" id="CHEBI:30616"/>
    </ligand>
</feature>
<proteinExistence type="inferred from homology"/>
<dbReference type="EMBL" id="FLUN01000001">
    <property type="protein sequence ID" value="SBW04288.1"/>
    <property type="molecule type" value="Genomic_DNA"/>
</dbReference>
<keyword evidence="11" id="KW-0963">Cytoplasm</keyword>
<comment type="subcellular location">
    <subcellularLocation>
        <location evidence="11">Cytoplasm</location>
    </subcellularLocation>
</comment>
<keyword evidence="11" id="KW-0173">Coenzyme A biosynthesis</keyword>
<dbReference type="GO" id="GO:0004177">
    <property type="term" value="F:aminopeptidase activity"/>
    <property type="evidence" value="ECO:0007669"/>
    <property type="project" value="UniProtKB-KW"/>
</dbReference>
<evidence type="ECO:0000256" key="9">
    <source>
        <dbReference type="ARBA" id="ARBA00022840"/>
    </source>
</evidence>
<dbReference type="SUPFAM" id="SSF52540">
    <property type="entry name" value="P-loop containing nucleoside triphosphate hydrolases"/>
    <property type="match status" value="1"/>
</dbReference>
<dbReference type="SUPFAM" id="SSF53187">
    <property type="entry name" value="Zn-dependent exopeptidases"/>
    <property type="match status" value="1"/>
</dbReference>
<sequence>MKIIGITGPTGAGKTTALNVLAGLGGEIVDCDAVYHELLEYSEPMKRELTARFGRGILSGEGRLDRKLLGQVVFQDQDALLALNAITHRYVGKEVRARIAVAEAEGRTAVAIDAIALIESGLGKLCHAVVGVLAPAEVRVKRIVAREGITEEYARLRVAAQKEDAYFRANCTHILENSEDDTPEIFAERARVLFKTILGEGPIQATVQDIKEENFMEEKVKTIGELRREALLDNPKNGYDRLTIEDEAAMKTYCEDYKKFLDAGKTERECVDEAIRLAEAQGFKAFTRGMTVNPGEKLYRANRGKALMLAVVGSAPLSEGVNIGAAHIDAPRLDLKQRPLYEDSELAFLKTHYYGGIRKYQWVTIPLELHGVVALKSGATVKVTVGNGAGDPVFTIDDLLPHLAQDQSKKPLNEAIPAESLNILVGSRPYKNDEGTDRVKLAVMDILNQKYGITETDFISAELAAVPAFKASDVGFDRSMIGAYGHDDRVCSFAALAGIMALNEPRRTAVCMLADKEEIGSEGVTGMKSAAFDTFMSDLCDTQRIPLKACYEKSFCLSADVTAAFDPNFPEVYEKRNSALVNYGMGLCKYTGSRGKSGASDATAEVVGYARRVLDDAGVMWQMAELGKADQGGGGTVAVYMAERDIDTLDAGVPVLSMHAPFETVSKLDCYMTYKGMKAIYEQ</sequence>
<keyword evidence="10" id="KW-0482">Metalloprotease</keyword>
<dbReference type="InterPro" id="IPR001977">
    <property type="entry name" value="Depp_CoAkinase"/>
</dbReference>
<keyword evidence="8" id="KW-0862">Zinc</keyword>
<dbReference type="InterPro" id="IPR023358">
    <property type="entry name" value="Peptidase_M18_dom2"/>
</dbReference>
<protein>
    <recommendedName>
        <fullName evidence="11 12">Dephospho-CoA kinase</fullName>
        <ecNumber evidence="11 12">2.7.1.24</ecNumber>
    </recommendedName>
    <alternativeName>
        <fullName evidence="11">Dephosphocoenzyme A kinase</fullName>
    </alternativeName>
</protein>
<evidence type="ECO:0000256" key="3">
    <source>
        <dbReference type="ARBA" id="ARBA00022438"/>
    </source>
</evidence>
<keyword evidence="6 11" id="KW-0547">Nucleotide-binding</keyword>
<dbReference type="AlphaFoldDB" id="A0A212JY30"/>
<dbReference type="GO" id="GO:0004140">
    <property type="term" value="F:dephospho-CoA kinase activity"/>
    <property type="evidence" value="ECO:0007669"/>
    <property type="project" value="UniProtKB-UniRule"/>
</dbReference>
<comment type="function">
    <text evidence="11">Catalyzes the phosphorylation of the 3'-hydroxyl group of dephosphocoenzyme A to form coenzyme A.</text>
</comment>
<dbReference type="PANTHER" id="PTHR28570:SF2">
    <property type="entry name" value="M18 FAMILY AMINOPEPTIDASE 1-RELATED"/>
    <property type="match status" value="1"/>
</dbReference>
<dbReference type="SUPFAM" id="SSF101821">
    <property type="entry name" value="Aminopeptidase/glucanase lid domain"/>
    <property type="match status" value="1"/>
</dbReference>
<dbReference type="NCBIfam" id="NF002600">
    <property type="entry name" value="PRK02256.1"/>
    <property type="match status" value="1"/>
</dbReference>
<keyword evidence="11 13" id="KW-0418">Kinase</keyword>
<keyword evidence="5" id="KW-0479">Metal-binding</keyword>
<evidence type="ECO:0000256" key="12">
    <source>
        <dbReference type="NCBIfam" id="TIGR00152"/>
    </source>
</evidence>
<dbReference type="GO" id="GO:0008237">
    <property type="term" value="F:metallopeptidase activity"/>
    <property type="evidence" value="ECO:0007669"/>
    <property type="project" value="UniProtKB-KW"/>
</dbReference>
<evidence type="ECO:0000256" key="6">
    <source>
        <dbReference type="ARBA" id="ARBA00022741"/>
    </source>
</evidence>
<dbReference type="GO" id="GO:0015937">
    <property type="term" value="P:coenzyme A biosynthetic process"/>
    <property type="evidence" value="ECO:0007669"/>
    <property type="project" value="UniProtKB-UniRule"/>
</dbReference>
<evidence type="ECO:0000256" key="1">
    <source>
        <dbReference type="ARBA" id="ARBA00001947"/>
    </source>
</evidence>
<dbReference type="UniPathway" id="UPA00241">
    <property type="reaction ID" value="UER00356"/>
</dbReference>
<evidence type="ECO:0000256" key="10">
    <source>
        <dbReference type="ARBA" id="ARBA00023049"/>
    </source>
</evidence>
<comment type="similarity">
    <text evidence="2">Belongs to the peptidase M18 family.</text>
</comment>
<dbReference type="HAMAP" id="MF_00376">
    <property type="entry name" value="Dephospho_CoA_kinase"/>
    <property type="match status" value="1"/>
</dbReference>
<evidence type="ECO:0000256" key="7">
    <source>
        <dbReference type="ARBA" id="ARBA00022801"/>
    </source>
</evidence>
<keyword evidence="9 11" id="KW-0067">ATP-binding</keyword>
<keyword evidence="4" id="KW-0645">Protease</keyword>
<dbReference type="GO" id="GO:0005524">
    <property type="term" value="F:ATP binding"/>
    <property type="evidence" value="ECO:0007669"/>
    <property type="project" value="UniProtKB-UniRule"/>
</dbReference>
<dbReference type="GO" id="GO:0006508">
    <property type="term" value="P:proteolysis"/>
    <property type="evidence" value="ECO:0007669"/>
    <property type="project" value="UniProtKB-KW"/>
</dbReference>
<keyword evidence="11 13" id="KW-0808">Transferase</keyword>
<comment type="similarity">
    <text evidence="11">Belongs to the CoaE family.</text>
</comment>
<dbReference type="NCBIfam" id="TIGR00152">
    <property type="entry name" value="dephospho-CoA kinase"/>
    <property type="match status" value="1"/>
</dbReference>
<dbReference type="Gene3D" id="3.40.50.300">
    <property type="entry name" value="P-loop containing nucleotide triphosphate hydrolases"/>
    <property type="match status" value="1"/>
</dbReference>
<comment type="catalytic activity">
    <reaction evidence="11">
        <text>3'-dephospho-CoA + ATP = ADP + CoA + H(+)</text>
        <dbReference type="Rhea" id="RHEA:18245"/>
        <dbReference type="ChEBI" id="CHEBI:15378"/>
        <dbReference type="ChEBI" id="CHEBI:30616"/>
        <dbReference type="ChEBI" id="CHEBI:57287"/>
        <dbReference type="ChEBI" id="CHEBI:57328"/>
        <dbReference type="ChEBI" id="CHEBI:456216"/>
        <dbReference type="EC" id="2.7.1.24"/>
    </reaction>
</comment>
<evidence type="ECO:0000256" key="11">
    <source>
        <dbReference type="HAMAP-Rule" id="MF_00376"/>
    </source>
</evidence>
<dbReference type="PRINTS" id="PR00932">
    <property type="entry name" value="AMINO1PTASE"/>
</dbReference>
<dbReference type="Gene3D" id="3.40.630.10">
    <property type="entry name" value="Zn peptidases"/>
    <property type="match status" value="1"/>
</dbReference>
<dbReference type="Gene3D" id="2.30.250.10">
    <property type="entry name" value="Aminopeptidase i, Domain 2"/>
    <property type="match status" value="1"/>
</dbReference>
<organism evidence="13">
    <name type="scientific">uncultured Eubacteriales bacterium</name>
    <dbReference type="NCBI Taxonomy" id="172733"/>
    <lineage>
        <taxon>Bacteria</taxon>
        <taxon>Bacillati</taxon>
        <taxon>Bacillota</taxon>
        <taxon>Clostridia</taxon>
        <taxon>Eubacteriales</taxon>
        <taxon>environmental samples</taxon>
    </lineage>
</organism>
<dbReference type="GO" id="GO:0005737">
    <property type="term" value="C:cytoplasm"/>
    <property type="evidence" value="ECO:0007669"/>
    <property type="project" value="UniProtKB-SubCell"/>
</dbReference>
<evidence type="ECO:0000256" key="5">
    <source>
        <dbReference type="ARBA" id="ARBA00022723"/>
    </source>
</evidence>
<gene>
    <name evidence="11 13" type="primary">coaE</name>
    <name evidence="13" type="ORF">KL86CLO1_11887</name>
</gene>
<dbReference type="PROSITE" id="PS51219">
    <property type="entry name" value="DPCK"/>
    <property type="match status" value="1"/>
</dbReference>
<evidence type="ECO:0000313" key="13">
    <source>
        <dbReference type="EMBL" id="SBW04288.1"/>
    </source>
</evidence>
<comment type="cofactor">
    <cofactor evidence="1">
        <name>Zn(2+)</name>
        <dbReference type="ChEBI" id="CHEBI:29105"/>
    </cofactor>
</comment>